<dbReference type="Gene3D" id="1.10.287.1260">
    <property type="match status" value="1"/>
</dbReference>
<organism evidence="3 4">
    <name type="scientific">Actinocorallia libanotica</name>
    <dbReference type="NCBI Taxonomy" id="46162"/>
    <lineage>
        <taxon>Bacteria</taxon>
        <taxon>Bacillati</taxon>
        <taxon>Actinomycetota</taxon>
        <taxon>Actinomycetes</taxon>
        <taxon>Streptosporangiales</taxon>
        <taxon>Thermomonosporaceae</taxon>
        <taxon>Actinocorallia</taxon>
    </lineage>
</organism>
<protein>
    <recommendedName>
        <fullName evidence="5">Transporter (Transmembrane protein)</fullName>
    </recommendedName>
</protein>
<dbReference type="Pfam" id="PF05552">
    <property type="entry name" value="MS_channel_1st_1"/>
    <property type="match status" value="1"/>
</dbReference>
<feature type="compositionally biased region" description="Basic and acidic residues" evidence="1">
    <location>
        <begin position="228"/>
        <end position="238"/>
    </location>
</feature>
<proteinExistence type="predicted"/>
<evidence type="ECO:0008006" key="5">
    <source>
        <dbReference type="Google" id="ProtNLM"/>
    </source>
</evidence>
<evidence type="ECO:0000313" key="3">
    <source>
        <dbReference type="EMBL" id="GAA0946401.1"/>
    </source>
</evidence>
<feature type="transmembrane region" description="Helical" evidence="2">
    <location>
        <begin position="107"/>
        <end position="131"/>
    </location>
</feature>
<dbReference type="Proteomes" id="UP001500665">
    <property type="component" value="Unassembled WGS sequence"/>
</dbReference>
<keyword evidence="2" id="KW-0812">Transmembrane</keyword>
<accession>A0ABN1QRS6</accession>
<evidence type="ECO:0000256" key="1">
    <source>
        <dbReference type="SAM" id="MobiDB-lite"/>
    </source>
</evidence>
<name>A0ABN1QRS6_9ACTN</name>
<keyword evidence="2" id="KW-0472">Membrane</keyword>
<gene>
    <name evidence="3" type="ORF">GCM10009550_21020</name>
</gene>
<dbReference type="InterPro" id="IPR008910">
    <property type="entry name" value="MSC_TM_helix"/>
</dbReference>
<evidence type="ECO:0000256" key="2">
    <source>
        <dbReference type="SAM" id="Phobius"/>
    </source>
</evidence>
<dbReference type="EMBL" id="BAAAHH010000006">
    <property type="protein sequence ID" value="GAA0946401.1"/>
    <property type="molecule type" value="Genomic_DNA"/>
</dbReference>
<dbReference type="RefSeq" id="WP_344239315.1">
    <property type="nucleotide sequence ID" value="NZ_BAAAHH010000006.1"/>
</dbReference>
<keyword evidence="4" id="KW-1185">Reference proteome</keyword>
<reference evidence="3 4" key="1">
    <citation type="journal article" date="2019" name="Int. J. Syst. Evol. Microbiol.">
        <title>The Global Catalogue of Microorganisms (GCM) 10K type strain sequencing project: providing services to taxonomists for standard genome sequencing and annotation.</title>
        <authorList>
            <consortium name="The Broad Institute Genomics Platform"/>
            <consortium name="The Broad Institute Genome Sequencing Center for Infectious Disease"/>
            <person name="Wu L."/>
            <person name="Ma J."/>
        </authorList>
    </citation>
    <scope>NUCLEOTIDE SEQUENCE [LARGE SCALE GENOMIC DNA]</scope>
    <source>
        <strain evidence="3 4">JCM 10696</strain>
    </source>
</reference>
<feature type="transmembrane region" description="Helical" evidence="2">
    <location>
        <begin position="20"/>
        <end position="38"/>
    </location>
</feature>
<evidence type="ECO:0000313" key="4">
    <source>
        <dbReference type="Proteomes" id="UP001500665"/>
    </source>
</evidence>
<keyword evidence="2" id="KW-1133">Transmembrane helix</keyword>
<feature type="transmembrane region" description="Helical" evidence="2">
    <location>
        <begin position="74"/>
        <end position="95"/>
    </location>
</feature>
<sequence length="257" mass="27554">MNFGNTLRDVFDTVIRTVPQIVVFIVVLVIGWIIAKVLRTVVVKVLDKLHFNRLTERGWLGRAMDRSEYSASGLVAALVYYAILLITLQLAFGVFGRNPISDLLSAIVAWIPRAIVAIVLVVIAAAIGHAIRNLVDGAIGHLSYGRILAVIAEIFVVVLGVIAALNQVGIATTVTTPVLVAVLATVGAVIAIGVGGGLVRPMQQRWDRWLSGIEDETARKGGVSAGAARDRGREDALRGEGATSQSSWEAEQRTRNM</sequence>
<feature type="region of interest" description="Disordered" evidence="1">
    <location>
        <begin position="221"/>
        <end position="257"/>
    </location>
</feature>
<comment type="caution">
    <text evidence="3">The sequence shown here is derived from an EMBL/GenBank/DDBJ whole genome shotgun (WGS) entry which is preliminary data.</text>
</comment>
<feature type="transmembrane region" description="Helical" evidence="2">
    <location>
        <begin position="177"/>
        <end position="199"/>
    </location>
</feature>
<feature type="transmembrane region" description="Helical" evidence="2">
    <location>
        <begin position="143"/>
        <end position="165"/>
    </location>
</feature>